<dbReference type="Gene3D" id="3.40.50.11700">
    <property type="match status" value="1"/>
</dbReference>
<name>X1HRW0_9ZZZZ</name>
<dbReference type="AlphaFoldDB" id="X1HRW0"/>
<reference evidence="1" key="1">
    <citation type="journal article" date="2014" name="Front. Microbiol.">
        <title>High frequency of phylogenetically diverse reductive dehalogenase-homologous genes in deep subseafloor sedimentary metagenomes.</title>
        <authorList>
            <person name="Kawai M."/>
            <person name="Futagami T."/>
            <person name="Toyoda A."/>
            <person name="Takaki Y."/>
            <person name="Nishi S."/>
            <person name="Hori S."/>
            <person name="Arai W."/>
            <person name="Tsubouchi T."/>
            <person name="Morono Y."/>
            <person name="Uchiyama I."/>
            <person name="Ito T."/>
            <person name="Fujiyama A."/>
            <person name="Inagaki F."/>
            <person name="Takami H."/>
        </authorList>
    </citation>
    <scope>NUCLEOTIDE SEQUENCE</scope>
    <source>
        <strain evidence="1">Expedition CK06-06</strain>
    </source>
</reference>
<comment type="caution">
    <text evidence="1">The sequence shown here is derived from an EMBL/GenBank/DDBJ whole genome shotgun (WGS) entry which is preliminary data.</text>
</comment>
<organism evidence="1">
    <name type="scientific">marine sediment metagenome</name>
    <dbReference type="NCBI Taxonomy" id="412755"/>
    <lineage>
        <taxon>unclassified sequences</taxon>
        <taxon>metagenomes</taxon>
        <taxon>ecological metagenomes</taxon>
    </lineage>
</organism>
<dbReference type="EMBL" id="BARU01017399">
    <property type="protein sequence ID" value="GAH59815.1"/>
    <property type="molecule type" value="Genomic_DNA"/>
</dbReference>
<gene>
    <name evidence="1" type="ORF">S03H2_28872</name>
</gene>
<protein>
    <submittedName>
        <fullName evidence="1">Uncharacterized protein</fullName>
    </submittedName>
</protein>
<evidence type="ECO:0000313" key="1">
    <source>
        <dbReference type="EMBL" id="GAH59815.1"/>
    </source>
</evidence>
<feature type="non-terminal residue" evidence="1">
    <location>
        <position position="208"/>
    </location>
</feature>
<sequence>MKIQIASFALVPEHIYIAERNFHAEKLILILSKENINNKDKKNVEINDKIKEVVEFYEKMNIPTEKLYFDYKDFMGMTLKLANLINKFSNQDEILLNLSGSRRSIPISLIYAGTFISNFRDINIKCVVIPEDKTYTPFNLLPNYLPDEIDIKLMSNLSQNITLTNLEEYIGIKQPTISMRLKKLEEHGYVILNGRNRKLTNLGRLVVD</sequence>
<dbReference type="Gene3D" id="1.10.10.10">
    <property type="entry name" value="Winged helix-like DNA-binding domain superfamily/Winged helix DNA-binding domain"/>
    <property type="match status" value="1"/>
</dbReference>
<dbReference type="InterPro" id="IPR036388">
    <property type="entry name" value="WH-like_DNA-bd_sf"/>
</dbReference>
<dbReference type="CDD" id="cd00090">
    <property type="entry name" value="HTH_ARSR"/>
    <property type="match status" value="1"/>
</dbReference>
<dbReference type="InterPro" id="IPR011991">
    <property type="entry name" value="ArsR-like_HTH"/>
</dbReference>
<accession>X1HRW0</accession>
<proteinExistence type="predicted"/>
<dbReference type="InterPro" id="IPR036390">
    <property type="entry name" value="WH_DNA-bd_sf"/>
</dbReference>
<dbReference type="SUPFAM" id="SSF46785">
    <property type="entry name" value="Winged helix' DNA-binding domain"/>
    <property type="match status" value="1"/>
</dbReference>